<dbReference type="AlphaFoldDB" id="A0A226EXF3"/>
<dbReference type="PANTHER" id="PTHR12241">
    <property type="entry name" value="TUBULIN POLYGLUTAMYLASE"/>
    <property type="match status" value="1"/>
</dbReference>
<dbReference type="Pfam" id="PF03133">
    <property type="entry name" value="TTL"/>
    <property type="match status" value="1"/>
</dbReference>
<dbReference type="InterPro" id="IPR004344">
    <property type="entry name" value="TTL/TTLL_fam"/>
</dbReference>
<evidence type="ECO:0000256" key="3">
    <source>
        <dbReference type="ARBA" id="ARBA00022840"/>
    </source>
</evidence>
<accession>A0A226EXF3</accession>
<keyword evidence="3" id="KW-0067">ATP-binding</keyword>
<sequence length="698" mass="79609">MIKSKPILKIDNSNDDSKAEKKGLLVLGCRYDVILRVSMENNFTGVGETDCWSLCWSDIPLTNERINDMKRKQARVYLIVFEYSRNDLVHNSPECMKSVEKIVYAEISIGYNAYFHATTIFSQPPGIFQQSFVVTCVDPLRFYIHSDGIARFATVKYQMPSEQNLDVTYMHLTNYSLNKFSDAFDSNKSGGTKRPLSEIYRYMGDMGYDVQKLKNDIDDIVVKTIVGVAPTLRHTYRATFPKRNKGCYCFEILGFDILIDRHLKPMLVEVNHSPSFNLDTAVDSKVKFSLVRDLFAMIYLGEDSSEELWKSDPFTQKKYNIQRRPGTPHAATIPDALKTQFAHEEKYKNNFRLIFSEDNPGKYGIFMDKEYFLKDYEDEQFLKQRPEPCMHDGYSESFVKGTKTLTSFRQTQYGQVYVESRPASPYPLNHQEFLKFKFNSQLAAEAVQQQSKGTKGRSRKKKCVLENKKQSNGSAGIFNQTNYYDSLQKMTSKMTALGQPLLEAATTANNKLTPSQRVQIALEQLRKTNIEKFKAITRTSTSKHFGNTANTANGTDIAEMTSRPISPYLQSYSLLQEKLVPKSPKYCTSSVTYRPSSRAHKNDSVLFLDTSKLPSVFRNAMQATQRETLTRGKTADNEVFNDSCTSYSGPLNNPFKSHMEARIERIQRSNSRKRTIGVLGIGETAQHVVEMVATPLTD</sequence>
<dbReference type="GO" id="GO:0000226">
    <property type="term" value="P:microtubule cytoskeleton organization"/>
    <property type="evidence" value="ECO:0007669"/>
    <property type="project" value="TreeGrafter"/>
</dbReference>
<evidence type="ECO:0000256" key="1">
    <source>
        <dbReference type="ARBA" id="ARBA00022598"/>
    </source>
</evidence>
<comment type="caution">
    <text evidence="4">The sequence shown here is derived from an EMBL/GenBank/DDBJ whole genome shotgun (WGS) entry which is preliminary data.</text>
</comment>
<keyword evidence="1" id="KW-0436">Ligase</keyword>
<dbReference type="Proteomes" id="UP000198287">
    <property type="component" value="Unassembled WGS sequence"/>
</dbReference>
<reference evidence="4 5" key="1">
    <citation type="submission" date="2015-12" db="EMBL/GenBank/DDBJ databases">
        <title>The genome of Folsomia candida.</title>
        <authorList>
            <person name="Faddeeva A."/>
            <person name="Derks M.F."/>
            <person name="Anvar Y."/>
            <person name="Smit S."/>
            <person name="Van Straalen N."/>
            <person name="Roelofs D."/>
        </authorList>
    </citation>
    <scope>NUCLEOTIDE SEQUENCE [LARGE SCALE GENOMIC DNA]</scope>
    <source>
        <strain evidence="4 5">VU population</strain>
        <tissue evidence="4">Whole body</tissue>
    </source>
</reference>
<organism evidence="4 5">
    <name type="scientific">Folsomia candida</name>
    <name type="common">Springtail</name>
    <dbReference type="NCBI Taxonomy" id="158441"/>
    <lineage>
        <taxon>Eukaryota</taxon>
        <taxon>Metazoa</taxon>
        <taxon>Ecdysozoa</taxon>
        <taxon>Arthropoda</taxon>
        <taxon>Hexapoda</taxon>
        <taxon>Collembola</taxon>
        <taxon>Entomobryomorpha</taxon>
        <taxon>Isotomoidea</taxon>
        <taxon>Isotomidae</taxon>
        <taxon>Proisotominae</taxon>
        <taxon>Folsomia</taxon>
    </lineage>
</organism>
<proteinExistence type="predicted"/>
<dbReference type="GO" id="GO:0036064">
    <property type="term" value="C:ciliary basal body"/>
    <property type="evidence" value="ECO:0007669"/>
    <property type="project" value="TreeGrafter"/>
</dbReference>
<dbReference type="GO" id="GO:0015631">
    <property type="term" value="F:tubulin binding"/>
    <property type="evidence" value="ECO:0007669"/>
    <property type="project" value="TreeGrafter"/>
</dbReference>
<name>A0A226EXF3_FOLCA</name>
<dbReference type="GO" id="GO:0070740">
    <property type="term" value="F:tubulin-glutamic acid ligase activity"/>
    <property type="evidence" value="ECO:0007669"/>
    <property type="project" value="TreeGrafter"/>
</dbReference>
<evidence type="ECO:0000313" key="5">
    <source>
        <dbReference type="Proteomes" id="UP000198287"/>
    </source>
</evidence>
<keyword evidence="2" id="KW-0547">Nucleotide-binding</keyword>
<dbReference type="GO" id="GO:0005524">
    <property type="term" value="F:ATP binding"/>
    <property type="evidence" value="ECO:0007669"/>
    <property type="project" value="UniProtKB-KW"/>
</dbReference>
<dbReference type="Gene3D" id="3.30.470.20">
    <property type="entry name" value="ATP-grasp fold, B domain"/>
    <property type="match status" value="1"/>
</dbReference>
<dbReference type="OrthoDB" id="202825at2759"/>
<protein>
    <submittedName>
        <fullName evidence="4">Tubulin polyglutamylase ttll6</fullName>
    </submittedName>
</protein>
<evidence type="ECO:0000256" key="2">
    <source>
        <dbReference type="ARBA" id="ARBA00022741"/>
    </source>
</evidence>
<dbReference type="EMBL" id="LNIX01000001">
    <property type="protein sequence ID" value="OXA61858.1"/>
    <property type="molecule type" value="Genomic_DNA"/>
</dbReference>
<dbReference type="PANTHER" id="PTHR12241:SF161">
    <property type="entry name" value="TUBULIN POLYGLUTAMYLASE TTLL6"/>
    <property type="match status" value="1"/>
</dbReference>
<dbReference type="PROSITE" id="PS51221">
    <property type="entry name" value="TTL"/>
    <property type="match status" value="1"/>
</dbReference>
<evidence type="ECO:0000313" key="4">
    <source>
        <dbReference type="EMBL" id="OXA61858.1"/>
    </source>
</evidence>
<dbReference type="STRING" id="158441.A0A226EXF3"/>
<keyword evidence="5" id="KW-1185">Reference proteome</keyword>
<gene>
    <name evidence="4" type="ORF">Fcan01_02385</name>
</gene>